<dbReference type="KEGG" id="fgi:OP10G_0987"/>
<dbReference type="Gene3D" id="2.120.10.30">
    <property type="entry name" value="TolB, C-terminal domain"/>
    <property type="match status" value="1"/>
</dbReference>
<proteinExistence type="predicted"/>
<evidence type="ECO:0000313" key="1">
    <source>
        <dbReference type="EMBL" id="AIE84355.1"/>
    </source>
</evidence>
<dbReference type="InterPro" id="IPR011042">
    <property type="entry name" value="6-blade_b-propeller_TolB-like"/>
</dbReference>
<keyword evidence="2" id="KW-1185">Reference proteome</keyword>
<organism evidence="1 2">
    <name type="scientific">Fimbriimonas ginsengisoli Gsoil 348</name>
    <dbReference type="NCBI Taxonomy" id="661478"/>
    <lineage>
        <taxon>Bacteria</taxon>
        <taxon>Bacillati</taxon>
        <taxon>Armatimonadota</taxon>
        <taxon>Fimbriimonadia</taxon>
        <taxon>Fimbriimonadales</taxon>
        <taxon>Fimbriimonadaceae</taxon>
        <taxon>Fimbriimonas</taxon>
    </lineage>
</organism>
<sequence>MQNHRNILPALLFVILALLVIGCGGGGDGSGTSTDSTTATASGTATATATASATATTATSATTATTATSAGTGSTSIVYGTPNGQGSNFDVKQISPSGTNNVTLIPNVSGSILIFAVNPALPTEYVFAADPNGSGLYGIYRSVGLTLTGATTLVAPVYTEVTSIAVTQNGSKAVYTAVDGSGVDTLFAEPLTGGSPTGYGVADGAAVSPADNDTVAYVAPSAANADIDQVFLRTLSAGPAGPANQLTTVAANHVLPAFSRDGLKLAFWEEQATSNRLLVFTIAIQTSVALPNPNNVFPQGEAFSPDGARLAIAADNNGTGQILNQTTDGTSPPAVILSATGALFGNYGIFWRDASGRAIGGSSGMSSVSRLRKHRRTP</sequence>
<dbReference type="AlphaFoldDB" id="A0A068NNM0"/>
<name>A0A068NNM0_FIMGI</name>
<dbReference type="OrthoDB" id="9802240at2"/>
<dbReference type="Proteomes" id="UP000027982">
    <property type="component" value="Chromosome"/>
</dbReference>
<accession>A0A068NNM0</accession>
<reference evidence="1 2" key="1">
    <citation type="journal article" date="2014" name="PLoS ONE">
        <title>The first complete genome sequence of the class fimbriimonadia in the phylum armatimonadetes.</title>
        <authorList>
            <person name="Hu Z.Y."/>
            <person name="Wang Y.Z."/>
            <person name="Im W.T."/>
            <person name="Wang S.Y."/>
            <person name="Zhao G.P."/>
            <person name="Zheng H.J."/>
            <person name="Quan Z.X."/>
        </authorList>
    </citation>
    <scope>NUCLEOTIDE SEQUENCE [LARGE SCALE GENOMIC DNA]</scope>
    <source>
        <strain evidence="1">Gsoil 348</strain>
    </source>
</reference>
<dbReference type="EMBL" id="CP007139">
    <property type="protein sequence ID" value="AIE84355.1"/>
    <property type="molecule type" value="Genomic_DNA"/>
</dbReference>
<dbReference type="PROSITE" id="PS51257">
    <property type="entry name" value="PROKAR_LIPOPROTEIN"/>
    <property type="match status" value="1"/>
</dbReference>
<evidence type="ECO:0000313" key="2">
    <source>
        <dbReference type="Proteomes" id="UP000027982"/>
    </source>
</evidence>
<dbReference type="RefSeq" id="WP_025227002.1">
    <property type="nucleotide sequence ID" value="NZ_CP007139.1"/>
</dbReference>
<dbReference type="STRING" id="661478.OP10G_0987"/>
<dbReference type="SUPFAM" id="SSF82171">
    <property type="entry name" value="DPP6 N-terminal domain-like"/>
    <property type="match status" value="1"/>
</dbReference>
<protein>
    <submittedName>
        <fullName evidence="1">Uncharacterized protein</fullName>
    </submittedName>
</protein>
<dbReference type="HOGENOM" id="CLU_731043_0_0_0"/>
<gene>
    <name evidence="1" type="ORF">OP10G_0987</name>
</gene>